<evidence type="ECO:0000313" key="1">
    <source>
        <dbReference type="EMBL" id="BDA78199.1"/>
    </source>
</evidence>
<protein>
    <recommendedName>
        <fullName evidence="3">Lipoprotein</fullName>
    </recommendedName>
</protein>
<dbReference type="EMBL" id="AP025028">
    <property type="protein sequence ID" value="BDA78199.1"/>
    <property type="molecule type" value="Genomic_DNA"/>
</dbReference>
<gene>
    <name evidence="1" type="ORF">LPTSP3_g11290</name>
</gene>
<name>A0ABN6KB92_9LEPT</name>
<reference evidence="1 2" key="1">
    <citation type="submission" date="2021-08" db="EMBL/GenBank/DDBJ databases">
        <title>Complete genome sequence of Leptospira kobayashii strain E30.</title>
        <authorList>
            <person name="Nakao R."/>
            <person name="Nakamura S."/>
            <person name="Masuzawa T."/>
            <person name="Koizumi N."/>
        </authorList>
    </citation>
    <scope>NUCLEOTIDE SEQUENCE [LARGE SCALE GENOMIC DNA]</scope>
    <source>
        <strain evidence="1 2">E30</strain>
    </source>
</reference>
<accession>A0ABN6KB92</accession>
<dbReference type="InterPro" id="IPR058178">
    <property type="entry name" value="LBF_1134-like"/>
</dbReference>
<proteinExistence type="predicted"/>
<dbReference type="NCBIfam" id="NF047759">
    <property type="entry name" value="LBF_1134_fam"/>
    <property type="match status" value="1"/>
</dbReference>
<organism evidence="1 2">
    <name type="scientific">Leptospira kobayashii</name>
    <dbReference type="NCBI Taxonomy" id="1917830"/>
    <lineage>
        <taxon>Bacteria</taxon>
        <taxon>Pseudomonadati</taxon>
        <taxon>Spirochaetota</taxon>
        <taxon>Spirochaetia</taxon>
        <taxon>Leptospirales</taxon>
        <taxon>Leptospiraceae</taxon>
        <taxon>Leptospira</taxon>
    </lineage>
</organism>
<evidence type="ECO:0008006" key="3">
    <source>
        <dbReference type="Google" id="ProtNLM"/>
    </source>
</evidence>
<evidence type="ECO:0000313" key="2">
    <source>
        <dbReference type="Proteomes" id="UP000245263"/>
    </source>
</evidence>
<sequence length="210" mass="23931">MDLQYSFMKQYLILSFLLLGLSFCAGGNIKIKLNPDLSGNFSIYQKKIKNKTPSSIGLGSYLSPVSETELILRERTFQFKNITSVLPPGIRFVIYKEQGEDYSTFLITVDTSSLSPLLKTLEINKEEVLALVKEAKTRDDIYRFNNLAEHIQFEIFLPFNVKDVVFAESRTPGDWTARHDGGGKVVVNLPLASFWENEFQQTSIIVKFKE</sequence>
<dbReference type="Proteomes" id="UP000245263">
    <property type="component" value="Chromosome 1"/>
</dbReference>
<keyword evidence="2" id="KW-1185">Reference proteome</keyword>